<dbReference type="Proteomes" id="UP000054248">
    <property type="component" value="Unassembled WGS sequence"/>
</dbReference>
<dbReference type="EMBL" id="KN823017">
    <property type="protein sequence ID" value="KIO26914.1"/>
    <property type="molecule type" value="Genomic_DNA"/>
</dbReference>
<proteinExistence type="predicted"/>
<reference evidence="2 3" key="1">
    <citation type="submission" date="2014-04" db="EMBL/GenBank/DDBJ databases">
        <authorList>
            <consortium name="DOE Joint Genome Institute"/>
            <person name="Kuo A."/>
            <person name="Girlanda M."/>
            <person name="Perotto S."/>
            <person name="Kohler A."/>
            <person name="Nagy L.G."/>
            <person name="Floudas D."/>
            <person name="Copeland A."/>
            <person name="Barry K.W."/>
            <person name="Cichocki N."/>
            <person name="Veneault-Fourrey C."/>
            <person name="LaButti K."/>
            <person name="Lindquist E.A."/>
            <person name="Lipzen A."/>
            <person name="Lundell T."/>
            <person name="Morin E."/>
            <person name="Murat C."/>
            <person name="Sun H."/>
            <person name="Tunlid A."/>
            <person name="Henrissat B."/>
            <person name="Grigoriev I.V."/>
            <person name="Hibbett D.S."/>
            <person name="Martin F."/>
            <person name="Nordberg H.P."/>
            <person name="Cantor M.N."/>
            <person name="Hua S.X."/>
        </authorList>
    </citation>
    <scope>NUCLEOTIDE SEQUENCE [LARGE SCALE GENOMIC DNA]</scope>
    <source>
        <strain evidence="2 3">MUT 4182</strain>
    </source>
</reference>
<evidence type="ECO:0000313" key="2">
    <source>
        <dbReference type="EMBL" id="KIO26914.1"/>
    </source>
</evidence>
<gene>
    <name evidence="2" type="ORF">M407DRAFT_243541</name>
</gene>
<evidence type="ECO:0000313" key="3">
    <source>
        <dbReference type="Proteomes" id="UP000054248"/>
    </source>
</evidence>
<dbReference type="AlphaFoldDB" id="A0A0C3QKI4"/>
<sequence>GLPVDLSPLHGANPSPFVDHEAPFNWVPVPPTLPTPPSLVVWEVGDNNDLNAYGFSRGELQGAIAESTLGWSSHSELASTRNTGNSRPFLLSTPTTPTLVGMDGEEDDLDEEGFSRRDQRKAMADTVARPFYGTRTSTVVNGALSWEEWDMLEQFEAVPPSPKKMVQPQSPTSMRVETEIAVPCWPSSPLPPLPEAAPVKAKRLPRLRKIIKKIIPFNPFKNRSRAS</sequence>
<accession>A0A0C3QKI4</accession>
<protein>
    <submittedName>
        <fullName evidence="2">Uncharacterized protein</fullName>
    </submittedName>
</protein>
<feature type="region of interest" description="Disordered" evidence="1">
    <location>
        <begin position="79"/>
        <end position="121"/>
    </location>
</feature>
<feature type="compositionally biased region" description="Low complexity" evidence="1">
    <location>
        <begin position="88"/>
        <end position="99"/>
    </location>
</feature>
<dbReference type="OrthoDB" id="3318457at2759"/>
<organism evidence="2 3">
    <name type="scientific">Tulasnella calospora MUT 4182</name>
    <dbReference type="NCBI Taxonomy" id="1051891"/>
    <lineage>
        <taxon>Eukaryota</taxon>
        <taxon>Fungi</taxon>
        <taxon>Dikarya</taxon>
        <taxon>Basidiomycota</taxon>
        <taxon>Agaricomycotina</taxon>
        <taxon>Agaricomycetes</taxon>
        <taxon>Cantharellales</taxon>
        <taxon>Tulasnellaceae</taxon>
        <taxon>Tulasnella</taxon>
    </lineage>
</organism>
<reference evidence="3" key="2">
    <citation type="submission" date="2015-01" db="EMBL/GenBank/DDBJ databases">
        <title>Evolutionary Origins and Diversification of the Mycorrhizal Mutualists.</title>
        <authorList>
            <consortium name="DOE Joint Genome Institute"/>
            <consortium name="Mycorrhizal Genomics Consortium"/>
            <person name="Kohler A."/>
            <person name="Kuo A."/>
            <person name="Nagy L.G."/>
            <person name="Floudas D."/>
            <person name="Copeland A."/>
            <person name="Barry K.W."/>
            <person name="Cichocki N."/>
            <person name="Veneault-Fourrey C."/>
            <person name="LaButti K."/>
            <person name="Lindquist E.A."/>
            <person name="Lipzen A."/>
            <person name="Lundell T."/>
            <person name="Morin E."/>
            <person name="Murat C."/>
            <person name="Riley R."/>
            <person name="Ohm R."/>
            <person name="Sun H."/>
            <person name="Tunlid A."/>
            <person name="Henrissat B."/>
            <person name="Grigoriev I.V."/>
            <person name="Hibbett D.S."/>
            <person name="Martin F."/>
        </authorList>
    </citation>
    <scope>NUCLEOTIDE SEQUENCE [LARGE SCALE GENOMIC DNA]</scope>
    <source>
        <strain evidence="3">MUT 4182</strain>
    </source>
</reference>
<feature type="non-terminal residue" evidence="2">
    <location>
        <position position="1"/>
    </location>
</feature>
<keyword evidence="3" id="KW-1185">Reference proteome</keyword>
<feature type="compositionally biased region" description="Acidic residues" evidence="1">
    <location>
        <begin position="103"/>
        <end position="112"/>
    </location>
</feature>
<dbReference type="HOGENOM" id="CLU_1222242_0_0_1"/>
<name>A0A0C3QKI4_9AGAM</name>
<evidence type="ECO:0000256" key="1">
    <source>
        <dbReference type="SAM" id="MobiDB-lite"/>
    </source>
</evidence>